<dbReference type="Pfam" id="PF14111">
    <property type="entry name" value="DUF4283"/>
    <property type="match status" value="1"/>
</dbReference>
<feature type="domain" description="DUF4283" evidence="2">
    <location>
        <begin position="65"/>
        <end position="124"/>
    </location>
</feature>
<proteinExistence type="predicted"/>
<dbReference type="Proteomes" id="UP001371456">
    <property type="component" value="Unassembled WGS sequence"/>
</dbReference>
<evidence type="ECO:0000313" key="3">
    <source>
        <dbReference type="EMBL" id="KAK6791025.1"/>
    </source>
</evidence>
<reference evidence="3 4" key="1">
    <citation type="submission" date="2024-02" db="EMBL/GenBank/DDBJ databases">
        <title>de novo genome assembly of Solanum bulbocastanum strain 11H21.</title>
        <authorList>
            <person name="Hosaka A.J."/>
        </authorList>
    </citation>
    <scope>NUCLEOTIDE SEQUENCE [LARGE SCALE GENOMIC DNA]</scope>
    <source>
        <tissue evidence="3">Young leaves</tissue>
    </source>
</reference>
<sequence>MAALPSPQPMAVGETNANPNTGRTYASSISENQQYSEKSLKPVILLHGEPTVVFDSKDIETFIIEENLKYALIANLSHGRPKLPNLRKILPQQLGFKGEFNIGLLESKHVLLGFTLKEDYITIFLKTSRSIKFVAVGQLLIWIERSMIKHDLVLQGHVSIRGIEKLIVELSPMVKLMSWSVKIILKEKNFKEIFVIISMLKELI</sequence>
<protein>
    <recommendedName>
        <fullName evidence="2">DUF4283 domain-containing protein</fullName>
    </recommendedName>
</protein>
<dbReference type="InterPro" id="IPR025558">
    <property type="entry name" value="DUF4283"/>
</dbReference>
<evidence type="ECO:0000256" key="1">
    <source>
        <dbReference type="SAM" id="MobiDB-lite"/>
    </source>
</evidence>
<organism evidence="3 4">
    <name type="scientific">Solanum bulbocastanum</name>
    <name type="common">Wild potato</name>
    <dbReference type="NCBI Taxonomy" id="147425"/>
    <lineage>
        <taxon>Eukaryota</taxon>
        <taxon>Viridiplantae</taxon>
        <taxon>Streptophyta</taxon>
        <taxon>Embryophyta</taxon>
        <taxon>Tracheophyta</taxon>
        <taxon>Spermatophyta</taxon>
        <taxon>Magnoliopsida</taxon>
        <taxon>eudicotyledons</taxon>
        <taxon>Gunneridae</taxon>
        <taxon>Pentapetalae</taxon>
        <taxon>asterids</taxon>
        <taxon>lamiids</taxon>
        <taxon>Solanales</taxon>
        <taxon>Solanaceae</taxon>
        <taxon>Solanoideae</taxon>
        <taxon>Solaneae</taxon>
        <taxon>Solanum</taxon>
    </lineage>
</organism>
<gene>
    <name evidence="3" type="ORF">RDI58_010106</name>
</gene>
<dbReference type="AlphaFoldDB" id="A0AAN8TPV8"/>
<keyword evidence="4" id="KW-1185">Reference proteome</keyword>
<feature type="compositionally biased region" description="Polar residues" evidence="1">
    <location>
        <begin position="15"/>
        <end position="29"/>
    </location>
</feature>
<comment type="caution">
    <text evidence="3">The sequence shown here is derived from an EMBL/GenBank/DDBJ whole genome shotgun (WGS) entry which is preliminary data.</text>
</comment>
<evidence type="ECO:0000259" key="2">
    <source>
        <dbReference type="Pfam" id="PF14111"/>
    </source>
</evidence>
<evidence type="ECO:0000313" key="4">
    <source>
        <dbReference type="Proteomes" id="UP001371456"/>
    </source>
</evidence>
<feature type="region of interest" description="Disordered" evidence="1">
    <location>
        <begin position="1"/>
        <end position="29"/>
    </location>
</feature>
<accession>A0AAN8TPV8</accession>
<dbReference type="EMBL" id="JBANQN010000004">
    <property type="protein sequence ID" value="KAK6791025.1"/>
    <property type="molecule type" value="Genomic_DNA"/>
</dbReference>
<name>A0AAN8TPV8_SOLBU</name>